<reference evidence="1" key="1">
    <citation type="journal article" date="2014" name="Int. J. Syst. Evol. Microbiol.">
        <title>Complete genome sequence of Corynebacterium casei LMG S-19264T (=DSM 44701T), isolated from a smear-ripened cheese.</title>
        <authorList>
            <consortium name="US DOE Joint Genome Institute (JGI-PGF)"/>
            <person name="Walter F."/>
            <person name="Albersmeier A."/>
            <person name="Kalinowski J."/>
            <person name="Ruckert C."/>
        </authorList>
    </citation>
    <scope>NUCLEOTIDE SEQUENCE</scope>
    <source>
        <strain evidence="1">CGMCC 1.15448</strain>
    </source>
</reference>
<proteinExistence type="predicted"/>
<sequence>MSIDQFKQEVKQILLNAGITPDVLETNCQLPRHNGIEIGYRILCAADLPIGYALTAIYGPLSQKECEHELSDICGFGELYDTACIRHCILLGAKWVNGDQWCEVGMKYPTFFPTRFIKKWKLTWVGEYESPSCNTIFDIWENPDKSMIWSCEKGRLGQGGYAGLIFHSFEHALQFVEWYVGNPSHYVKDIDMFINGLGGMDIEKYLAFQAQLEASQRLSHSATLKLTENIPFQSNESQTT</sequence>
<dbReference type="RefSeq" id="WP_188930078.1">
    <property type="nucleotide sequence ID" value="NZ_BMJC01000001.1"/>
</dbReference>
<gene>
    <name evidence="1" type="ORF">GCM10011511_14960</name>
</gene>
<organism evidence="1 2">
    <name type="scientific">Puia dinghuensis</name>
    <dbReference type="NCBI Taxonomy" id="1792502"/>
    <lineage>
        <taxon>Bacteria</taxon>
        <taxon>Pseudomonadati</taxon>
        <taxon>Bacteroidota</taxon>
        <taxon>Chitinophagia</taxon>
        <taxon>Chitinophagales</taxon>
        <taxon>Chitinophagaceae</taxon>
        <taxon>Puia</taxon>
    </lineage>
</organism>
<protein>
    <submittedName>
        <fullName evidence="1">Uncharacterized protein</fullName>
    </submittedName>
</protein>
<accession>A0A8J2XQF1</accession>
<dbReference type="Proteomes" id="UP000607559">
    <property type="component" value="Unassembled WGS sequence"/>
</dbReference>
<comment type="caution">
    <text evidence="1">The sequence shown here is derived from an EMBL/GenBank/DDBJ whole genome shotgun (WGS) entry which is preliminary data.</text>
</comment>
<keyword evidence="2" id="KW-1185">Reference proteome</keyword>
<dbReference type="AlphaFoldDB" id="A0A8J2XQF1"/>
<dbReference type="EMBL" id="BMJC01000001">
    <property type="protein sequence ID" value="GGA92592.1"/>
    <property type="molecule type" value="Genomic_DNA"/>
</dbReference>
<name>A0A8J2XQF1_9BACT</name>
<evidence type="ECO:0000313" key="2">
    <source>
        <dbReference type="Proteomes" id="UP000607559"/>
    </source>
</evidence>
<reference evidence="1" key="2">
    <citation type="submission" date="2020-09" db="EMBL/GenBank/DDBJ databases">
        <authorList>
            <person name="Sun Q."/>
            <person name="Zhou Y."/>
        </authorList>
    </citation>
    <scope>NUCLEOTIDE SEQUENCE</scope>
    <source>
        <strain evidence="1">CGMCC 1.15448</strain>
    </source>
</reference>
<evidence type="ECO:0000313" key="1">
    <source>
        <dbReference type="EMBL" id="GGA92592.1"/>
    </source>
</evidence>